<dbReference type="PANTHER" id="PTHR24074">
    <property type="entry name" value="CO-CHAPERONE PROTEIN DJLA"/>
    <property type="match status" value="1"/>
</dbReference>
<dbReference type="InterPro" id="IPR001623">
    <property type="entry name" value="DnaJ_domain"/>
</dbReference>
<evidence type="ECO:0000256" key="1">
    <source>
        <dbReference type="SAM" id="MobiDB-lite"/>
    </source>
</evidence>
<evidence type="ECO:0000313" key="4">
    <source>
        <dbReference type="Proteomes" id="UP001500420"/>
    </source>
</evidence>
<feature type="compositionally biased region" description="Low complexity" evidence="1">
    <location>
        <begin position="74"/>
        <end position="90"/>
    </location>
</feature>
<dbReference type="InterPro" id="IPR050817">
    <property type="entry name" value="DjlA_DnaK_co-chaperone"/>
</dbReference>
<keyword evidence="4" id="KW-1185">Reference proteome</keyword>
<protein>
    <recommendedName>
        <fullName evidence="2">J domain-containing protein</fullName>
    </recommendedName>
</protein>
<sequence>MDRPYSVLGVTPGADEEVVRDAYRSLMKDHHPDHGGSTEEFIRIKEAYEAIQQNDAAVRAGRAGDSGPVRRSTDGGTTAKTGGAGAHAARGGAVELTEHADPDAVDCCRGIGLELRGEYLTLRLVALVENADLTEFVASHMLEGNEERPVAFVTVENASDGTVRWRGNQCLSFVGSDGSRYESAVEYCASDPKLPADWTGSDVTVEPGAQLRAVVIAEELPSDVAVTELSYTQNVFARRGGGSGIEDKERFRIPVRTSVKPLLSQAPF</sequence>
<evidence type="ECO:0000313" key="3">
    <source>
        <dbReference type="EMBL" id="GAA0678949.1"/>
    </source>
</evidence>
<dbReference type="Pfam" id="PF00226">
    <property type="entry name" value="DnaJ"/>
    <property type="match status" value="1"/>
</dbReference>
<dbReference type="Proteomes" id="UP001500420">
    <property type="component" value="Unassembled WGS sequence"/>
</dbReference>
<dbReference type="SMART" id="SM00271">
    <property type="entry name" value="DnaJ"/>
    <property type="match status" value="1"/>
</dbReference>
<dbReference type="PROSITE" id="PS50076">
    <property type="entry name" value="DNAJ_2"/>
    <property type="match status" value="1"/>
</dbReference>
<dbReference type="CDD" id="cd06257">
    <property type="entry name" value="DnaJ"/>
    <property type="match status" value="1"/>
</dbReference>
<dbReference type="EMBL" id="BAAADV010000007">
    <property type="protein sequence ID" value="GAA0678949.1"/>
    <property type="molecule type" value="Genomic_DNA"/>
</dbReference>
<gene>
    <name evidence="3" type="ORF">GCM10009020_29200</name>
</gene>
<comment type="caution">
    <text evidence="3">The sequence shown here is derived from an EMBL/GenBank/DDBJ whole genome shotgun (WGS) entry which is preliminary data.</text>
</comment>
<name>A0AAV3TEM8_9EURY</name>
<feature type="domain" description="J" evidence="2">
    <location>
        <begin position="3"/>
        <end position="56"/>
    </location>
</feature>
<reference evidence="3 4" key="1">
    <citation type="journal article" date="2019" name="Int. J. Syst. Evol. Microbiol.">
        <title>The Global Catalogue of Microorganisms (GCM) 10K type strain sequencing project: providing services to taxonomists for standard genome sequencing and annotation.</title>
        <authorList>
            <consortium name="The Broad Institute Genomics Platform"/>
            <consortium name="The Broad Institute Genome Sequencing Center for Infectious Disease"/>
            <person name="Wu L."/>
            <person name="Ma J."/>
        </authorList>
    </citation>
    <scope>NUCLEOTIDE SEQUENCE [LARGE SCALE GENOMIC DNA]</scope>
    <source>
        <strain evidence="3 4">JCM 16328</strain>
    </source>
</reference>
<dbReference type="AlphaFoldDB" id="A0AAV3TEM8"/>
<dbReference type="InterPro" id="IPR036869">
    <property type="entry name" value="J_dom_sf"/>
</dbReference>
<organism evidence="3 4">
    <name type="scientific">Natronoarchaeum mannanilyticum</name>
    <dbReference type="NCBI Taxonomy" id="926360"/>
    <lineage>
        <taxon>Archaea</taxon>
        <taxon>Methanobacteriati</taxon>
        <taxon>Methanobacteriota</taxon>
        <taxon>Stenosarchaea group</taxon>
        <taxon>Halobacteria</taxon>
        <taxon>Halobacteriales</taxon>
        <taxon>Natronoarchaeaceae</taxon>
    </lineage>
</organism>
<dbReference type="Gene3D" id="1.10.287.110">
    <property type="entry name" value="DnaJ domain"/>
    <property type="match status" value="1"/>
</dbReference>
<dbReference type="RefSeq" id="WP_343774791.1">
    <property type="nucleotide sequence ID" value="NZ_BAAADV010000007.1"/>
</dbReference>
<evidence type="ECO:0000259" key="2">
    <source>
        <dbReference type="PROSITE" id="PS50076"/>
    </source>
</evidence>
<feature type="region of interest" description="Disordered" evidence="1">
    <location>
        <begin position="56"/>
        <end position="90"/>
    </location>
</feature>
<dbReference type="SUPFAM" id="SSF46565">
    <property type="entry name" value="Chaperone J-domain"/>
    <property type="match status" value="1"/>
</dbReference>
<accession>A0AAV3TEM8</accession>
<proteinExistence type="predicted"/>